<evidence type="ECO:0000259" key="5">
    <source>
        <dbReference type="Pfam" id="PF21520"/>
    </source>
</evidence>
<evidence type="ECO:0000256" key="1">
    <source>
        <dbReference type="ARBA" id="ARBA00008054"/>
    </source>
</evidence>
<dbReference type="GO" id="GO:0098609">
    <property type="term" value="P:cell-cell adhesion"/>
    <property type="evidence" value="ECO:0007669"/>
    <property type="project" value="TreeGrafter"/>
</dbReference>
<evidence type="ECO:0000313" key="7">
    <source>
        <dbReference type="Proteomes" id="UP000314982"/>
    </source>
</evidence>
<evidence type="ECO:0000256" key="3">
    <source>
        <dbReference type="ARBA" id="ARBA00023170"/>
    </source>
</evidence>
<dbReference type="GO" id="GO:0007160">
    <property type="term" value="P:cell-matrix adhesion"/>
    <property type="evidence" value="ECO:0007669"/>
    <property type="project" value="TreeGrafter"/>
</dbReference>
<proteinExistence type="inferred from homology"/>
<keyword evidence="4" id="KW-0472">Membrane</keyword>
<dbReference type="InterPro" id="IPR048633">
    <property type="entry name" value="ITGAX-like_Ig_3"/>
</dbReference>
<dbReference type="PANTHER" id="PTHR23220:SF118">
    <property type="entry name" value="INTEGRIN ALPHA-X"/>
    <property type="match status" value="1"/>
</dbReference>
<reference evidence="6" key="3">
    <citation type="submission" date="2025-09" db="UniProtKB">
        <authorList>
            <consortium name="Ensembl"/>
        </authorList>
    </citation>
    <scope>IDENTIFICATION</scope>
</reference>
<dbReference type="Ensembl" id="ENSHHUT00000049825.1">
    <property type="protein sequence ID" value="ENSHHUP00000048075.1"/>
    <property type="gene ID" value="ENSHHUG00000029168.1"/>
</dbReference>
<dbReference type="Gene3D" id="1.20.5.930">
    <property type="entry name" value="Bicelle-embedded integrin alpha(iib) transmembrane segment"/>
    <property type="match status" value="1"/>
</dbReference>
<dbReference type="GO" id="GO:0005178">
    <property type="term" value="F:integrin binding"/>
    <property type="evidence" value="ECO:0007669"/>
    <property type="project" value="TreeGrafter"/>
</dbReference>
<dbReference type="Gene3D" id="2.60.40.1530">
    <property type="entry name" value="ntegrin, alpha v. Chain A, domain 4"/>
    <property type="match status" value="1"/>
</dbReference>
<dbReference type="GO" id="GO:0007229">
    <property type="term" value="P:integrin-mediated signaling pathway"/>
    <property type="evidence" value="ECO:0007669"/>
    <property type="project" value="TreeGrafter"/>
</dbReference>
<reference evidence="7" key="1">
    <citation type="submission" date="2018-06" db="EMBL/GenBank/DDBJ databases">
        <title>Genome assembly of Danube salmon.</title>
        <authorList>
            <person name="Macqueen D.J."/>
            <person name="Gundappa M.K."/>
        </authorList>
    </citation>
    <scope>NUCLEOTIDE SEQUENCE [LARGE SCALE GENOMIC DNA]</scope>
</reference>
<keyword evidence="3" id="KW-0675">Receptor</keyword>
<dbReference type="GO" id="GO:0033627">
    <property type="term" value="P:cell adhesion mediated by integrin"/>
    <property type="evidence" value="ECO:0007669"/>
    <property type="project" value="TreeGrafter"/>
</dbReference>
<protein>
    <recommendedName>
        <fullName evidence="5">Integrin alpha-X-like third Ig-like domain-containing protein</fullName>
    </recommendedName>
</protein>
<sequence length="187" mass="20623">MLQYKPECDISSGHQHIQIQGCQRDKDEEPTATDFVGKLQKNHAVDCSVANCGVFMCKSFIRNLDRNSYNITGNLSSRWIEQIGLESAQFNLVSSATVDYDRNKYIYHSSDSKNNPPIQKIETQVEVYPEVDFTKGVIGGVVGGLVLLALITAGLYKAGFFKSQYKQMMQNTSEDGPGNGGEAASPE</sequence>
<dbReference type="GO" id="GO:0009897">
    <property type="term" value="C:external side of plasma membrane"/>
    <property type="evidence" value="ECO:0007669"/>
    <property type="project" value="TreeGrafter"/>
</dbReference>
<keyword evidence="4" id="KW-0812">Transmembrane</keyword>
<comment type="similarity">
    <text evidence="1">Belongs to the integrin alpha chain family.</text>
</comment>
<dbReference type="GeneTree" id="ENSGT00940000154838"/>
<evidence type="ECO:0000256" key="2">
    <source>
        <dbReference type="ARBA" id="ARBA00022889"/>
    </source>
</evidence>
<dbReference type="AlphaFoldDB" id="A0A4W5NF85"/>
<keyword evidence="7" id="KW-1185">Reference proteome</keyword>
<organism evidence="6 7">
    <name type="scientific">Hucho hucho</name>
    <name type="common">huchen</name>
    <dbReference type="NCBI Taxonomy" id="62062"/>
    <lineage>
        <taxon>Eukaryota</taxon>
        <taxon>Metazoa</taxon>
        <taxon>Chordata</taxon>
        <taxon>Craniata</taxon>
        <taxon>Vertebrata</taxon>
        <taxon>Euteleostomi</taxon>
        <taxon>Actinopterygii</taxon>
        <taxon>Neopterygii</taxon>
        <taxon>Teleostei</taxon>
        <taxon>Protacanthopterygii</taxon>
        <taxon>Salmoniformes</taxon>
        <taxon>Salmonidae</taxon>
        <taxon>Salmoninae</taxon>
        <taxon>Hucho</taxon>
    </lineage>
</organism>
<dbReference type="GO" id="GO:0008305">
    <property type="term" value="C:integrin complex"/>
    <property type="evidence" value="ECO:0007669"/>
    <property type="project" value="TreeGrafter"/>
</dbReference>
<keyword evidence="2" id="KW-0130">Cell adhesion</keyword>
<name>A0A4W5NF85_9TELE</name>
<evidence type="ECO:0000313" key="6">
    <source>
        <dbReference type="Ensembl" id="ENSHHUP00000048075.1"/>
    </source>
</evidence>
<dbReference type="Pfam" id="PF21520">
    <property type="entry name" value="ITGAX-like_Ig_3"/>
    <property type="match status" value="1"/>
</dbReference>
<keyword evidence="4" id="KW-1133">Transmembrane helix</keyword>
<accession>A0A4W5NF85</accession>
<feature type="transmembrane region" description="Helical" evidence="4">
    <location>
        <begin position="137"/>
        <end position="156"/>
    </location>
</feature>
<evidence type="ECO:0000256" key="4">
    <source>
        <dbReference type="SAM" id="Phobius"/>
    </source>
</evidence>
<dbReference type="Proteomes" id="UP000314982">
    <property type="component" value="Unassembled WGS sequence"/>
</dbReference>
<reference evidence="6" key="2">
    <citation type="submission" date="2025-08" db="UniProtKB">
        <authorList>
            <consortium name="Ensembl"/>
        </authorList>
    </citation>
    <scope>IDENTIFICATION</scope>
</reference>
<dbReference type="PANTHER" id="PTHR23220">
    <property type="entry name" value="INTEGRIN ALPHA"/>
    <property type="match status" value="1"/>
</dbReference>
<dbReference type="STRING" id="62062.ENSHHUP00000048075"/>
<feature type="domain" description="Integrin alpha-X-like third Ig-like" evidence="5">
    <location>
        <begin position="21"/>
        <end position="128"/>
    </location>
</feature>